<comment type="similarity">
    <text evidence="8">Belongs to the binding-protein-dependent transport system permease family.</text>
</comment>
<evidence type="ECO:0000256" key="1">
    <source>
        <dbReference type="ARBA" id="ARBA00004429"/>
    </source>
</evidence>
<comment type="caution">
    <text evidence="10">The sequence shown here is derived from an EMBL/GenBank/DDBJ whole genome shotgun (WGS) entry which is preliminary data.</text>
</comment>
<feature type="transmembrane region" description="Helical" evidence="8">
    <location>
        <begin position="368"/>
        <end position="393"/>
    </location>
</feature>
<keyword evidence="3" id="KW-1003">Cell membrane</keyword>
<keyword evidence="5 8" id="KW-0812">Transmembrane</keyword>
<dbReference type="InterPro" id="IPR000515">
    <property type="entry name" value="MetI-like"/>
</dbReference>
<feature type="transmembrane region" description="Helical" evidence="8">
    <location>
        <begin position="92"/>
        <end position="109"/>
    </location>
</feature>
<feature type="transmembrane region" description="Helical" evidence="8">
    <location>
        <begin position="228"/>
        <end position="253"/>
    </location>
</feature>
<dbReference type="Gene3D" id="1.10.3720.10">
    <property type="entry name" value="MetI-like"/>
    <property type="match status" value="1"/>
</dbReference>
<keyword evidence="11" id="KW-1185">Reference proteome</keyword>
<dbReference type="Pfam" id="PF00528">
    <property type="entry name" value="BPD_transp_1"/>
    <property type="match status" value="1"/>
</dbReference>
<proteinExistence type="inferred from homology"/>
<keyword evidence="6 8" id="KW-1133">Transmembrane helix</keyword>
<evidence type="ECO:0000256" key="5">
    <source>
        <dbReference type="ARBA" id="ARBA00022692"/>
    </source>
</evidence>
<dbReference type="Proteomes" id="UP000233332">
    <property type="component" value="Unassembled WGS sequence"/>
</dbReference>
<evidence type="ECO:0000256" key="7">
    <source>
        <dbReference type="ARBA" id="ARBA00023136"/>
    </source>
</evidence>
<keyword evidence="2 8" id="KW-0813">Transport</keyword>
<sequence>MSAAIIEIKRPDLLTFTMPIVAVLGAMFGFITGNIFGDPWIGLIGGAIVGAALAGVLAKITSVKRWKSIWGVAVLFGVVGAMFGGVGGLFGGFLVGLSMGWFATWVGTGQYRKRVPIYYTPGQVLWHSTFLFICAFVFFFLIAPLVPVIWLSFNAENFFTFTPEMLSFKAEGYSLKHYRDFLGTDEWMVPLKNSLIIAPIATIISVSLGTLAAIGLSQSHVPGRQAMMAILISPMIVPLIISATGMFFFYAPLGNWLQVNLGLNQAFVGYVKVILAHAVLGIPFVIITVTATLVGFDKSLTRAAANMGANPVTTFFRVQMPLILPGVISGGLFAFITSFDEVVVVLFVGSARQQTLPWQMYTGLREQISPTILAAATILVSVSILLLLTVELLRRRSERLRGMSPG</sequence>
<dbReference type="PROSITE" id="PS50928">
    <property type="entry name" value="ABC_TM1"/>
    <property type="match status" value="1"/>
</dbReference>
<feature type="transmembrane region" description="Helical" evidence="8">
    <location>
        <begin position="322"/>
        <end position="348"/>
    </location>
</feature>
<feature type="transmembrane region" description="Helical" evidence="8">
    <location>
        <begin position="130"/>
        <end position="153"/>
    </location>
</feature>
<dbReference type="SUPFAM" id="SSF161098">
    <property type="entry name" value="MetI-like"/>
    <property type="match status" value="1"/>
</dbReference>
<evidence type="ECO:0000256" key="8">
    <source>
        <dbReference type="RuleBase" id="RU363032"/>
    </source>
</evidence>
<dbReference type="RefSeq" id="WP_101300245.1">
    <property type="nucleotide sequence ID" value="NZ_NXGX01000002.1"/>
</dbReference>
<organism evidence="10 11">
    <name type="scientific">Thalassospira lohafexi</name>
    <dbReference type="NCBI Taxonomy" id="744227"/>
    <lineage>
        <taxon>Bacteria</taxon>
        <taxon>Pseudomonadati</taxon>
        <taxon>Pseudomonadota</taxon>
        <taxon>Alphaproteobacteria</taxon>
        <taxon>Rhodospirillales</taxon>
        <taxon>Thalassospiraceae</taxon>
        <taxon>Thalassospira</taxon>
    </lineage>
</organism>
<feature type="domain" description="ABC transmembrane type-1" evidence="9">
    <location>
        <begin position="191"/>
        <end position="390"/>
    </location>
</feature>
<name>A0A2N3L8Y4_9PROT</name>
<feature type="transmembrane region" description="Helical" evidence="8">
    <location>
        <begin position="12"/>
        <end position="33"/>
    </location>
</feature>
<feature type="transmembrane region" description="Helical" evidence="8">
    <location>
        <begin position="39"/>
        <end position="57"/>
    </location>
</feature>
<dbReference type="InterPro" id="IPR035906">
    <property type="entry name" value="MetI-like_sf"/>
</dbReference>
<evidence type="ECO:0000256" key="2">
    <source>
        <dbReference type="ARBA" id="ARBA00022448"/>
    </source>
</evidence>
<evidence type="ECO:0000313" key="11">
    <source>
        <dbReference type="Proteomes" id="UP000233332"/>
    </source>
</evidence>
<keyword evidence="7 8" id="KW-0472">Membrane</keyword>
<feature type="transmembrane region" description="Helical" evidence="8">
    <location>
        <begin position="195"/>
        <end position="216"/>
    </location>
</feature>
<dbReference type="PANTHER" id="PTHR43357">
    <property type="entry name" value="INNER MEMBRANE ABC TRANSPORTER PERMEASE PROTEIN YDCV"/>
    <property type="match status" value="1"/>
</dbReference>
<dbReference type="AlphaFoldDB" id="A0A2N3L8Y4"/>
<feature type="transmembrane region" description="Helical" evidence="8">
    <location>
        <begin position="273"/>
        <end position="296"/>
    </location>
</feature>
<evidence type="ECO:0000259" key="9">
    <source>
        <dbReference type="PROSITE" id="PS50928"/>
    </source>
</evidence>
<dbReference type="PANTHER" id="PTHR43357:SF4">
    <property type="entry name" value="INNER MEMBRANE ABC TRANSPORTER PERMEASE PROTEIN YDCV"/>
    <property type="match status" value="1"/>
</dbReference>
<evidence type="ECO:0000256" key="6">
    <source>
        <dbReference type="ARBA" id="ARBA00022989"/>
    </source>
</evidence>
<feature type="transmembrane region" description="Helical" evidence="8">
    <location>
        <begin position="69"/>
        <end position="86"/>
    </location>
</feature>
<comment type="subcellular location">
    <subcellularLocation>
        <location evidence="1">Cell inner membrane</location>
        <topology evidence="1">Multi-pass membrane protein</topology>
    </subcellularLocation>
    <subcellularLocation>
        <location evidence="8">Cell membrane</location>
        <topology evidence="8">Multi-pass membrane protein</topology>
    </subcellularLocation>
</comment>
<evidence type="ECO:0000256" key="4">
    <source>
        <dbReference type="ARBA" id="ARBA00022519"/>
    </source>
</evidence>
<keyword evidence="4" id="KW-0997">Cell inner membrane</keyword>
<dbReference type="GO" id="GO:0055085">
    <property type="term" value="P:transmembrane transport"/>
    <property type="evidence" value="ECO:0007669"/>
    <property type="project" value="InterPro"/>
</dbReference>
<reference evidence="10 11" key="1">
    <citation type="submission" date="2017-09" db="EMBL/GenBank/DDBJ databases">
        <title>Biodiversity and function of Thalassospira species in the particle-attached aromatic-hydrocarbon-degrading consortia from the surface seawater of the China South Sea.</title>
        <authorList>
            <person name="Dong C."/>
            <person name="Lai Q."/>
            <person name="Shao Z."/>
        </authorList>
    </citation>
    <scope>NUCLEOTIDE SEQUENCE [LARGE SCALE GENOMIC DNA]</scope>
    <source>
        <strain evidence="10 11">139Z-12</strain>
    </source>
</reference>
<gene>
    <name evidence="10" type="ORF">COO92_04395</name>
</gene>
<accession>A0A2N3L8Y4</accession>
<dbReference type="GO" id="GO:0005886">
    <property type="term" value="C:plasma membrane"/>
    <property type="evidence" value="ECO:0007669"/>
    <property type="project" value="UniProtKB-SubCell"/>
</dbReference>
<dbReference type="EMBL" id="NXGX01000002">
    <property type="protein sequence ID" value="PKR59291.1"/>
    <property type="molecule type" value="Genomic_DNA"/>
</dbReference>
<evidence type="ECO:0000256" key="3">
    <source>
        <dbReference type="ARBA" id="ARBA00022475"/>
    </source>
</evidence>
<evidence type="ECO:0000313" key="10">
    <source>
        <dbReference type="EMBL" id="PKR59291.1"/>
    </source>
</evidence>
<dbReference type="CDD" id="cd06261">
    <property type="entry name" value="TM_PBP2"/>
    <property type="match status" value="1"/>
</dbReference>
<protein>
    <submittedName>
        <fullName evidence="10">Polyamine ABC transporter permease</fullName>
    </submittedName>
</protein>